<dbReference type="Gene3D" id="3.30.1490.20">
    <property type="entry name" value="ATP-grasp fold, A domain"/>
    <property type="match status" value="1"/>
</dbReference>
<dbReference type="Gene3D" id="3.40.50.261">
    <property type="entry name" value="Succinyl-CoA synthetase domains"/>
    <property type="match status" value="1"/>
</dbReference>
<dbReference type="PROSITE" id="PS50975">
    <property type="entry name" value="ATP_GRASP"/>
    <property type="match status" value="1"/>
</dbReference>
<evidence type="ECO:0000256" key="1">
    <source>
        <dbReference type="ARBA" id="ARBA00022598"/>
    </source>
</evidence>
<evidence type="ECO:0000256" key="4">
    <source>
        <dbReference type="ARBA" id="ARBA00022842"/>
    </source>
</evidence>
<keyword evidence="1 7" id="KW-0436">Ligase</keyword>
<evidence type="ECO:0000256" key="2">
    <source>
        <dbReference type="ARBA" id="ARBA00022723"/>
    </source>
</evidence>
<reference evidence="7" key="1">
    <citation type="journal article" date="2020" name="mSystems">
        <title>Genome- and Community-Level Interaction Insights into Carbon Utilization and Element Cycling Functions of Hydrothermarchaeota in Hydrothermal Sediment.</title>
        <authorList>
            <person name="Zhou Z."/>
            <person name="Liu Y."/>
            <person name="Xu W."/>
            <person name="Pan J."/>
            <person name="Luo Z.H."/>
            <person name="Li M."/>
        </authorList>
    </citation>
    <scope>NUCLEOTIDE SEQUENCE [LARGE SCALE GENOMIC DNA]</scope>
    <source>
        <strain evidence="7">SpSt-609</strain>
    </source>
</reference>
<evidence type="ECO:0000259" key="6">
    <source>
        <dbReference type="PROSITE" id="PS50975"/>
    </source>
</evidence>
<dbReference type="PANTHER" id="PTHR11815:SF10">
    <property type="entry name" value="SUCCINATE--COA LIGASE [GDP-FORMING] SUBUNIT BETA, MITOCHONDRIAL"/>
    <property type="match status" value="1"/>
</dbReference>
<dbReference type="GO" id="GO:0006099">
    <property type="term" value="P:tricarboxylic acid cycle"/>
    <property type="evidence" value="ECO:0007669"/>
    <property type="project" value="InterPro"/>
</dbReference>
<dbReference type="Pfam" id="PF08442">
    <property type="entry name" value="ATP-grasp_2"/>
    <property type="match status" value="1"/>
</dbReference>
<dbReference type="AlphaFoldDB" id="A0A7C5VP04"/>
<dbReference type="InterPro" id="IPR005811">
    <property type="entry name" value="SUCC_ACL_C"/>
</dbReference>
<dbReference type="InterPro" id="IPR013650">
    <property type="entry name" value="ATP-grasp_succ-CoA_synth-type"/>
</dbReference>
<dbReference type="SUPFAM" id="SSF52210">
    <property type="entry name" value="Succinyl-CoA synthetase domains"/>
    <property type="match status" value="1"/>
</dbReference>
<keyword evidence="2" id="KW-0479">Metal-binding</keyword>
<dbReference type="SUPFAM" id="SSF56059">
    <property type="entry name" value="Glutathione synthetase ATP-binding domain-like"/>
    <property type="match status" value="1"/>
</dbReference>
<gene>
    <name evidence="7" type="ORF">ENT77_03680</name>
</gene>
<evidence type="ECO:0000313" key="7">
    <source>
        <dbReference type="EMBL" id="HGU40281.1"/>
    </source>
</evidence>
<comment type="caution">
    <text evidence="7">The sequence shown here is derived from an EMBL/GenBank/DDBJ whole genome shotgun (WGS) entry which is preliminary data.</text>
</comment>
<dbReference type="PIRSF" id="PIRSF001554">
    <property type="entry name" value="SucCS_beta"/>
    <property type="match status" value="1"/>
</dbReference>
<dbReference type="InterPro" id="IPR005809">
    <property type="entry name" value="Succ_CoA_ligase-like_bsu"/>
</dbReference>
<dbReference type="Gene3D" id="3.30.470.20">
    <property type="entry name" value="ATP-grasp fold, B domain"/>
    <property type="match status" value="2"/>
</dbReference>
<dbReference type="GO" id="GO:0005524">
    <property type="term" value="F:ATP binding"/>
    <property type="evidence" value="ECO:0007669"/>
    <property type="project" value="UniProtKB-UniRule"/>
</dbReference>
<dbReference type="PANTHER" id="PTHR11815">
    <property type="entry name" value="SUCCINYL-COA SYNTHETASE BETA CHAIN"/>
    <property type="match status" value="1"/>
</dbReference>
<dbReference type="Pfam" id="PF00549">
    <property type="entry name" value="Ligase_CoA"/>
    <property type="match status" value="1"/>
</dbReference>
<dbReference type="InterPro" id="IPR016102">
    <property type="entry name" value="Succinyl-CoA_synth-like"/>
</dbReference>
<keyword evidence="4" id="KW-0460">Magnesium</keyword>
<keyword evidence="3 5" id="KW-0547">Nucleotide-binding</keyword>
<organism evidence="7">
    <name type="scientific">Fervidobacterium thailandense</name>
    <dbReference type="NCBI Taxonomy" id="1008305"/>
    <lineage>
        <taxon>Bacteria</taxon>
        <taxon>Thermotogati</taxon>
        <taxon>Thermotogota</taxon>
        <taxon>Thermotogae</taxon>
        <taxon>Thermotogales</taxon>
        <taxon>Fervidobacteriaceae</taxon>
        <taxon>Fervidobacterium</taxon>
    </lineage>
</organism>
<dbReference type="GO" id="GO:0006104">
    <property type="term" value="P:succinyl-CoA metabolic process"/>
    <property type="evidence" value="ECO:0007669"/>
    <property type="project" value="TreeGrafter"/>
</dbReference>
<dbReference type="InterPro" id="IPR013815">
    <property type="entry name" value="ATP_grasp_subdomain_1"/>
</dbReference>
<dbReference type="InterPro" id="IPR011761">
    <property type="entry name" value="ATP-grasp"/>
</dbReference>
<accession>A0A7C5VP04</accession>
<feature type="domain" description="ATP-grasp" evidence="6">
    <location>
        <begin position="9"/>
        <end position="201"/>
    </location>
</feature>
<protein>
    <submittedName>
        <fullName evidence="7">Succinate--CoA ligase</fullName>
    </submittedName>
</protein>
<dbReference type="GO" id="GO:0042709">
    <property type="term" value="C:succinate-CoA ligase complex"/>
    <property type="evidence" value="ECO:0007669"/>
    <property type="project" value="TreeGrafter"/>
</dbReference>
<proteinExistence type="predicted"/>
<dbReference type="EMBL" id="DSZY01000014">
    <property type="protein sequence ID" value="HGU40281.1"/>
    <property type="molecule type" value="Genomic_DNA"/>
</dbReference>
<evidence type="ECO:0000256" key="5">
    <source>
        <dbReference type="PROSITE-ProRule" id="PRU00409"/>
    </source>
</evidence>
<name>A0A7C5VP04_9BACT</name>
<dbReference type="GO" id="GO:0046872">
    <property type="term" value="F:metal ion binding"/>
    <property type="evidence" value="ECO:0007669"/>
    <property type="project" value="UniProtKB-KW"/>
</dbReference>
<sequence>MKVQEYVAKRILSKHGLRVPKSIFVTSYSEETEEGLLRLGFPLVLKSQVLVGGRMKAGGVLFAHTLEEAREGVEHLLAKSIKGEIPEGVLVEELIEHDEEWYISLSVDRTLRDILFIFSKSGGVDIEEVSTREPEKVIKTTEITDLPKIVQPIAKTLLEVFLEYDLTLLEINPIGVSNGVLYVLDAVFHVDDNALFRQSWVKKSSEEHFVRLDGDVGVIGCGAGIVMATIDVLKELGFEPANFYDIGGGASREELLKALNTVCSFSNVVVLNIFGGITDTLEVAKGIVEFSKSNPQIRLFVRLSGTHEDEAREYLLENGISCTSDMKHLVEELLNWRSGKVGENRVLQTR</sequence>
<keyword evidence="5" id="KW-0067">ATP-binding</keyword>
<dbReference type="GO" id="GO:0004775">
    <property type="term" value="F:succinate-CoA ligase (ADP-forming) activity"/>
    <property type="evidence" value="ECO:0007669"/>
    <property type="project" value="TreeGrafter"/>
</dbReference>
<evidence type="ECO:0000256" key="3">
    <source>
        <dbReference type="ARBA" id="ARBA00022741"/>
    </source>
</evidence>